<dbReference type="InterPro" id="IPR029063">
    <property type="entry name" value="SAM-dependent_MTases_sf"/>
</dbReference>
<dbReference type="SUPFAM" id="SSF53335">
    <property type="entry name" value="S-adenosyl-L-methionine-dependent methyltransferases"/>
    <property type="match status" value="1"/>
</dbReference>
<evidence type="ECO:0000256" key="5">
    <source>
        <dbReference type="ARBA" id="ARBA00023098"/>
    </source>
</evidence>
<dbReference type="Gene3D" id="3.40.50.150">
    <property type="entry name" value="Vaccinia Virus protein VP39"/>
    <property type="match status" value="1"/>
</dbReference>
<reference evidence="8 9" key="1">
    <citation type="submission" date="2019-06" db="EMBL/GenBank/DDBJ databases">
        <title>New taxonomy in bacterial strain CC-CFT640, isolated from vineyard.</title>
        <authorList>
            <person name="Lin S.-Y."/>
            <person name="Tsai C.-F."/>
            <person name="Young C.-C."/>
        </authorList>
    </citation>
    <scope>NUCLEOTIDE SEQUENCE [LARGE SCALE GENOMIC DNA]</scope>
    <source>
        <strain evidence="8 9">CC-CFT640</strain>
    </source>
</reference>
<evidence type="ECO:0000256" key="7">
    <source>
        <dbReference type="PIRSR" id="PIRSR003085-2"/>
    </source>
</evidence>
<sequence>MGCPAAARRPPPGPGLDLHMAGHCDLRTPHCVFLDFGPGSCGMSSTNPDNTPARPEGGYAGASDEAIAFHYDVGTDFYRLWLDPRLIYSAARWRGPLDRGPMPRVSLETAQLAKLDFHLDAVRVEECKTLLDVGCGWGAVLKRALERGVERATGLTLSRDQAQHVRSQDWPGADVRLESYEVFTPDGPIDGIISIGAFEHFVRPGYEPAHRQGIYRSFFERCHGWLRKGGALSLQSICWGYVDRAYAAKAVPTYVFPDSDLPWPNEVFEAANPFFDVVYAESRAEDYALTLRAWLKALRAQKAEIVAGHGEKIFDHYEKYLRRCTYAFENNTVTLMRFVMSRRG</sequence>
<dbReference type="InterPro" id="IPR050723">
    <property type="entry name" value="CFA/CMAS"/>
</dbReference>
<dbReference type="EMBL" id="VDUZ01000067">
    <property type="protein sequence ID" value="TXL70004.1"/>
    <property type="molecule type" value="Genomic_DNA"/>
</dbReference>
<accession>A0A5C8P8D3</accession>
<keyword evidence="3 8" id="KW-0808">Transferase</keyword>
<dbReference type="PIRSF" id="PIRSF003085">
    <property type="entry name" value="CMAS"/>
    <property type="match status" value="1"/>
</dbReference>
<dbReference type="AlphaFoldDB" id="A0A5C8P8D3"/>
<dbReference type="Pfam" id="PF02353">
    <property type="entry name" value="CMAS"/>
    <property type="match status" value="1"/>
</dbReference>
<comment type="caution">
    <text evidence="8">The sequence shown here is derived from an EMBL/GenBank/DDBJ whole genome shotgun (WGS) entry which is preliminary data.</text>
</comment>
<dbReference type="InterPro" id="IPR003333">
    <property type="entry name" value="CMAS"/>
</dbReference>
<evidence type="ECO:0000256" key="4">
    <source>
        <dbReference type="ARBA" id="ARBA00022691"/>
    </source>
</evidence>
<name>A0A5C8P8D3_9HYPH</name>
<keyword evidence="4" id="KW-0949">S-adenosyl-L-methionine</keyword>
<dbReference type="Proteomes" id="UP000321638">
    <property type="component" value="Unassembled WGS sequence"/>
</dbReference>
<feature type="active site" evidence="6">
    <location>
        <position position="324"/>
    </location>
</feature>
<dbReference type="GO" id="GO:0008610">
    <property type="term" value="P:lipid biosynthetic process"/>
    <property type="evidence" value="ECO:0007669"/>
    <property type="project" value="InterPro"/>
</dbReference>
<dbReference type="OrthoDB" id="9782855at2"/>
<keyword evidence="5" id="KW-0443">Lipid metabolism</keyword>
<dbReference type="GO" id="GO:0008168">
    <property type="term" value="F:methyltransferase activity"/>
    <property type="evidence" value="ECO:0007669"/>
    <property type="project" value="UniProtKB-KW"/>
</dbReference>
<evidence type="ECO:0000256" key="6">
    <source>
        <dbReference type="PIRSR" id="PIRSR003085-1"/>
    </source>
</evidence>
<keyword evidence="9" id="KW-1185">Reference proteome</keyword>
<evidence type="ECO:0000313" key="9">
    <source>
        <dbReference type="Proteomes" id="UP000321638"/>
    </source>
</evidence>
<proteinExistence type="inferred from homology"/>
<dbReference type="CDD" id="cd02440">
    <property type="entry name" value="AdoMet_MTases"/>
    <property type="match status" value="1"/>
</dbReference>
<dbReference type="CDD" id="cd00636">
    <property type="entry name" value="TroA-like"/>
    <property type="match status" value="1"/>
</dbReference>
<dbReference type="PANTHER" id="PTHR43667">
    <property type="entry name" value="CYCLOPROPANE-FATTY-ACYL-PHOSPHOLIPID SYNTHASE"/>
    <property type="match status" value="1"/>
</dbReference>
<feature type="binding site" evidence="7">
    <location>
        <begin position="130"/>
        <end position="138"/>
    </location>
    <ligand>
        <name>S-adenosyl-L-methionine</name>
        <dbReference type="ChEBI" id="CHEBI:59789"/>
    </ligand>
</feature>
<dbReference type="PANTHER" id="PTHR43667:SF1">
    <property type="entry name" value="CYCLOPROPANE-FATTY-ACYL-PHOSPHOLIPID SYNTHASE"/>
    <property type="match status" value="1"/>
</dbReference>
<evidence type="ECO:0000256" key="3">
    <source>
        <dbReference type="ARBA" id="ARBA00022679"/>
    </source>
</evidence>
<keyword evidence="2 8" id="KW-0489">Methyltransferase</keyword>
<organism evidence="8 9">
    <name type="scientific">Vineibacter terrae</name>
    <dbReference type="NCBI Taxonomy" id="2586908"/>
    <lineage>
        <taxon>Bacteria</taxon>
        <taxon>Pseudomonadati</taxon>
        <taxon>Pseudomonadota</taxon>
        <taxon>Alphaproteobacteria</taxon>
        <taxon>Hyphomicrobiales</taxon>
        <taxon>Vineibacter</taxon>
    </lineage>
</organism>
<feature type="binding site" evidence="7">
    <location>
        <begin position="180"/>
        <end position="181"/>
    </location>
    <ligand>
        <name>S-adenosyl-L-methionine</name>
        <dbReference type="ChEBI" id="CHEBI:59789"/>
    </ligand>
</feature>
<evidence type="ECO:0000256" key="2">
    <source>
        <dbReference type="ARBA" id="ARBA00022603"/>
    </source>
</evidence>
<feature type="binding site" evidence="7">
    <location>
        <begin position="156"/>
        <end position="161"/>
    </location>
    <ligand>
        <name>S-adenosyl-L-methionine</name>
        <dbReference type="ChEBI" id="CHEBI:59789"/>
    </ligand>
</feature>
<evidence type="ECO:0000313" key="8">
    <source>
        <dbReference type="EMBL" id="TXL70004.1"/>
    </source>
</evidence>
<gene>
    <name evidence="8" type="ORF">FHP25_36430</name>
</gene>
<evidence type="ECO:0000256" key="1">
    <source>
        <dbReference type="ARBA" id="ARBA00010815"/>
    </source>
</evidence>
<comment type="similarity">
    <text evidence="1">Belongs to the CFA/CMAS family.</text>
</comment>
<protein>
    <submittedName>
        <fullName evidence="8">Class I SAM-dependent methyltransferase</fullName>
    </submittedName>
</protein>
<feature type="binding site" evidence="7">
    <location>
        <begin position="88"/>
        <end position="89"/>
    </location>
    <ligand>
        <name>S-adenosyl-L-methionine</name>
        <dbReference type="ChEBI" id="CHEBI:59789"/>
    </ligand>
</feature>
<dbReference type="GO" id="GO:0032259">
    <property type="term" value="P:methylation"/>
    <property type="evidence" value="ECO:0007669"/>
    <property type="project" value="UniProtKB-KW"/>
</dbReference>